<organism evidence="1 2">
    <name type="scientific">Crateriforma conspicua</name>
    <dbReference type="NCBI Taxonomy" id="2527996"/>
    <lineage>
        <taxon>Bacteria</taxon>
        <taxon>Pseudomonadati</taxon>
        <taxon>Planctomycetota</taxon>
        <taxon>Planctomycetia</taxon>
        <taxon>Planctomycetales</taxon>
        <taxon>Planctomycetaceae</taxon>
        <taxon>Crateriforma</taxon>
    </lineage>
</organism>
<evidence type="ECO:0000313" key="1">
    <source>
        <dbReference type="EMBL" id="TWT69146.1"/>
    </source>
</evidence>
<sequence length="70" mass="7933">MVEPGHVDHSLCFCVPAGFCHYKLAWQYILSSDAEVPDATIRDHRSRFDAEAKGTDVNPVSQSRLIDWDK</sequence>
<proteinExistence type="predicted"/>
<reference evidence="1 2" key="1">
    <citation type="submission" date="2019-02" db="EMBL/GenBank/DDBJ databases">
        <title>Deep-cultivation of Planctomycetes and their phenomic and genomic characterization uncovers novel biology.</title>
        <authorList>
            <person name="Wiegand S."/>
            <person name="Jogler M."/>
            <person name="Boedeker C."/>
            <person name="Pinto D."/>
            <person name="Vollmers J."/>
            <person name="Rivas-Marin E."/>
            <person name="Kohn T."/>
            <person name="Peeters S.H."/>
            <person name="Heuer A."/>
            <person name="Rast P."/>
            <person name="Oberbeckmann S."/>
            <person name="Bunk B."/>
            <person name="Jeske O."/>
            <person name="Meyerdierks A."/>
            <person name="Storesund J.E."/>
            <person name="Kallscheuer N."/>
            <person name="Luecker S."/>
            <person name="Lage O.M."/>
            <person name="Pohl T."/>
            <person name="Merkel B.J."/>
            <person name="Hornburger P."/>
            <person name="Mueller R.-W."/>
            <person name="Bruemmer F."/>
            <person name="Labrenz M."/>
            <person name="Spormann A.M."/>
            <person name="Op Den Camp H."/>
            <person name="Overmann J."/>
            <person name="Amann R."/>
            <person name="Jetten M.S.M."/>
            <person name="Mascher T."/>
            <person name="Medema M.H."/>
            <person name="Devos D.P."/>
            <person name="Kaster A.-K."/>
            <person name="Ovreas L."/>
            <person name="Rohde M."/>
            <person name="Galperin M.Y."/>
            <person name="Jogler C."/>
        </authorList>
    </citation>
    <scope>NUCLEOTIDE SEQUENCE [LARGE SCALE GENOMIC DNA]</scope>
    <source>
        <strain evidence="1 2">Pan14r</strain>
    </source>
</reference>
<name>A0A5C5Y093_9PLAN</name>
<dbReference type="Proteomes" id="UP000317238">
    <property type="component" value="Unassembled WGS sequence"/>
</dbReference>
<gene>
    <name evidence="1" type="ORF">Pan14r_14300</name>
</gene>
<comment type="caution">
    <text evidence="1">The sequence shown here is derived from an EMBL/GenBank/DDBJ whole genome shotgun (WGS) entry which is preliminary data.</text>
</comment>
<accession>A0A5C5Y093</accession>
<dbReference type="EMBL" id="SJPL01000001">
    <property type="protein sequence ID" value="TWT69146.1"/>
    <property type="molecule type" value="Genomic_DNA"/>
</dbReference>
<evidence type="ECO:0000313" key="2">
    <source>
        <dbReference type="Proteomes" id="UP000317238"/>
    </source>
</evidence>
<keyword evidence="2" id="KW-1185">Reference proteome</keyword>
<dbReference type="AlphaFoldDB" id="A0A5C5Y093"/>
<protein>
    <submittedName>
        <fullName evidence="1">Uncharacterized protein</fullName>
    </submittedName>
</protein>